<dbReference type="AlphaFoldDB" id="T1JFM3"/>
<protein>
    <submittedName>
        <fullName evidence="2">Uncharacterized protein</fullName>
    </submittedName>
</protein>
<sequence length="131" mass="14826">CINIEQVHPQSQSPVSTLQIRTAQFFPNFSSKMKYQLMMIAFFCLGLSLYEYIFVQGKIVNFAGGSTSDLKLLCIDGDDECRDHCLGLERILAVRQPVKAECDGKSDPTKKGICCCYTENEVSMERLFHSR</sequence>
<evidence type="ECO:0000256" key="1">
    <source>
        <dbReference type="SAM" id="Phobius"/>
    </source>
</evidence>
<dbReference type="EMBL" id="JH432179">
    <property type="status" value="NOT_ANNOTATED_CDS"/>
    <property type="molecule type" value="Genomic_DNA"/>
</dbReference>
<dbReference type="Proteomes" id="UP000014500">
    <property type="component" value="Unassembled WGS sequence"/>
</dbReference>
<feature type="transmembrane region" description="Helical" evidence="1">
    <location>
        <begin position="35"/>
        <end position="55"/>
    </location>
</feature>
<keyword evidence="1" id="KW-0472">Membrane</keyword>
<dbReference type="EnsemblMetazoa" id="SMAR012637-RA">
    <property type="protein sequence ID" value="SMAR012637-PA"/>
    <property type="gene ID" value="SMAR012637"/>
</dbReference>
<reference evidence="3" key="1">
    <citation type="submission" date="2011-05" db="EMBL/GenBank/DDBJ databases">
        <authorList>
            <person name="Richards S.R."/>
            <person name="Qu J."/>
            <person name="Jiang H."/>
            <person name="Jhangiani S.N."/>
            <person name="Agravi P."/>
            <person name="Goodspeed R."/>
            <person name="Gross S."/>
            <person name="Mandapat C."/>
            <person name="Jackson L."/>
            <person name="Mathew T."/>
            <person name="Pu L."/>
            <person name="Thornton R."/>
            <person name="Saada N."/>
            <person name="Wilczek-Boney K.B."/>
            <person name="Lee S."/>
            <person name="Kovar C."/>
            <person name="Wu Y."/>
            <person name="Scherer S.E."/>
            <person name="Worley K.C."/>
            <person name="Muzny D.M."/>
            <person name="Gibbs R."/>
        </authorList>
    </citation>
    <scope>NUCLEOTIDE SEQUENCE</scope>
    <source>
        <strain evidence="3">Brora</strain>
    </source>
</reference>
<evidence type="ECO:0000313" key="2">
    <source>
        <dbReference type="EnsemblMetazoa" id="SMAR012637-PA"/>
    </source>
</evidence>
<name>T1JFM3_STRMM</name>
<reference evidence="2" key="2">
    <citation type="submission" date="2015-02" db="UniProtKB">
        <authorList>
            <consortium name="EnsemblMetazoa"/>
        </authorList>
    </citation>
    <scope>IDENTIFICATION</scope>
</reference>
<evidence type="ECO:0000313" key="3">
    <source>
        <dbReference type="Proteomes" id="UP000014500"/>
    </source>
</evidence>
<proteinExistence type="predicted"/>
<organism evidence="2 3">
    <name type="scientific">Strigamia maritima</name>
    <name type="common">European centipede</name>
    <name type="synonym">Geophilus maritimus</name>
    <dbReference type="NCBI Taxonomy" id="126957"/>
    <lineage>
        <taxon>Eukaryota</taxon>
        <taxon>Metazoa</taxon>
        <taxon>Ecdysozoa</taxon>
        <taxon>Arthropoda</taxon>
        <taxon>Myriapoda</taxon>
        <taxon>Chilopoda</taxon>
        <taxon>Pleurostigmophora</taxon>
        <taxon>Geophilomorpha</taxon>
        <taxon>Linotaeniidae</taxon>
        <taxon>Strigamia</taxon>
    </lineage>
</organism>
<dbReference type="HOGENOM" id="CLU_1932874_0_0_1"/>
<keyword evidence="1" id="KW-1133">Transmembrane helix</keyword>
<keyword evidence="3" id="KW-1185">Reference proteome</keyword>
<accession>T1JFM3</accession>
<keyword evidence="1" id="KW-0812">Transmembrane</keyword>